<dbReference type="AlphaFoldDB" id="A0A0K0G699"/>
<evidence type="ECO:0000313" key="1">
    <source>
        <dbReference type="Proteomes" id="UP000035680"/>
    </source>
</evidence>
<keyword evidence="1" id="KW-1185">Reference proteome</keyword>
<protein>
    <submittedName>
        <fullName evidence="2">DUF4371 domain-containing protein</fullName>
    </submittedName>
</protein>
<sequence length="68" mass="7953">MISGWCRLCTTEEEILNVVNLCNRSQYDRLADSYDTQEKIVDVFLFLVVLQKANIEKIGFIFYDQNVS</sequence>
<evidence type="ECO:0000313" key="2">
    <source>
        <dbReference type="WBParaSite" id="SVE_2028200.1"/>
    </source>
</evidence>
<proteinExistence type="predicted"/>
<dbReference type="Proteomes" id="UP000035680">
    <property type="component" value="Unassembled WGS sequence"/>
</dbReference>
<reference evidence="2" key="2">
    <citation type="submission" date="2015-08" db="UniProtKB">
        <authorList>
            <consortium name="WormBaseParasite"/>
        </authorList>
    </citation>
    <scope>IDENTIFICATION</scope>
</reference>
<dbReference type="WBParaSite" id="SVE_2028200.1">
    <property type="protein sequence ID" value="SVE_2028200.1"/>
    <property type="gene ID" value="SVE_2028200"/>
</dbReference>
<name>A0A0K0G699_STRVS</name>
<reference evidence="1" key="1">
    <citation type="submission" date="2014-07" db="EMBL/GenBank/DDBJ databases">
        <authorList>
            <person name="Martin A.A"/>
            <person name="De Silva N."/>
        </authorList>
    </citation>
    <scope>NUCLEOTIDE SEQUENCE</scope>
</reference>
<organism evidence="1 2">
    <name type="scientific">Strongyloides venezuelensis</name>
    <name type="common">Threadworm</name>
    <dbReference type="NCBI Taxonomy" id="75913"/>
    <lineage>
        <taxon>Eukaryota</taxon>
        <taxon>Metazoa</taxon>
        <taxon>Ecdysozoa</taxon>
        <taxon>Nematoda</taxon>
        <taxon>Chromadorea</taxon>
        <taxon>Rhabditida</taxon>
        <taxon>Tylenchina</taxon>
        <taxon>Panagrolaimomorpha</taxon>
        <taxon>Strongyloidoidea</taxon>
        <taxon>Strongyloididae</taxon>
        <taxon>Strongyloides</taxon>
    </lineage>
</organism>
<accession>A0A0K0G699</accession>